<gene>
    <name evidence="2" type="ORF">GSONMT00027855001</name>
</gene>
<feature type="compositionally biased region" description="Low complexity" evidence="1">
    <location>
        <begin position="107"/>
        <end position="116"/>
    </location>
</feature>
<accession>A0A060YWJ8</accession>
<name>A0A060YWJ8_ONCMY</name>
<protein>
    <submittedName>
        <fullName evidence="2">Uncharacterized protein</fullName>
    </submittedName>
</protein>
<evidence type="ECO:0000313" key="3">
    <source>
        <dbReference type="Proteomes" id="UP000193380"/>
    </source>
</evidence>
<sequence length="245" mass="27184">MLSYSRMYLYHVSLSPPSLLVALPLPFPHSLSLSLPPSWLLSPSHSLTLSCSLSLSPFISPQVDWESNGSLVKKLSSIKEDEEGDEEQSSVSRAPRSPRRLTRVLNSPLRSPLLHPRPFRPPSEHTRPPTLQIPVVSFSSAPLELSPRFVDGIETESSVNSSQKFEFSSRLVHSGKPSPGLGNTTFYSDSYVVDVNNICWSVMCNEEQPDAALDTFIPVTNKHATIKKMSEEELKNGVVERDEAK</sequence>
<dbReference type="Proteomes" id="UP000193380">
    <property type="component" value="Unassembled WGS sequence"/>
</dbReference>
<organism evidence="2 3">
    <name type="scientific">Oncorhynchus mykiss</name>
    <name type="common">Rainbow trout</name>
    <name type="synonym">Salmo gairdneri</name>
    <dbReference type="NCBI Taxonomy" id="8022"/>
    <lineage>
        <taxon>Eukaryota</taxon>
        <taxon>Metazoa</taxon>
        <taxon>Chordata</taxon>
        <taxon>Craniata</taxon>
        <taxon>Vertebrata</taxon>
        <taxon>Euteleostomi</taxon>
        <taxon>Actinopterygii</taxon>
        <taxon>Neopterygii</taxon>
        <taxon>Teleostei</taxon>
        <taxon>Protacanthopterygii</taxon>
        <taxon>Salmoniformes</taxon>
        <taxon>Salmonidae</taxon>
        <taxon>Salmoninae</taxon>
        <taxon>Oncorhynchus</taxon>
    </lineage>
</organism>
<feature type="region of interest" description="Disordered" evidence="1">
    <location>
        <begin position="77"/>
        <end position="131"/>
    </location>
</feature>
<evidence type="ECO:0000256" key="1">
    <source>
        <dbReference type="SAM" id="MobiDB-lite"/>
    </source>
</evidence>
<proteinExistence type="predicted"/>
<dbReference type="PaxDb" id="8022-A0A060YWJ8"/>
<reference evidence="2" key="2">
    <citation type="submission" date="2014-03" db="EMBL/GenBank/DDBJ databases">
        <authorList>
            <person name="Genoscope - CEA"/>
        </authorList>
    </citation>
    <scope>NUCLEOTIDE SEQUENCE</scope>
</reference>
<reference evidence="2" key="1">
    <citation type="journal article" date="2014" name="Nat. Commun.">
        <title>The rainbow trout genome provides novel insights into evolution after whole-genome duplication in vertebrates.</title>
        <authorList>
            <person name="Berthelot C."/>
            <person name="Brunet F."/>
            <person name="Chalopin D."/>
            <person name="Juanchich A."/>
            <person name="Bernard M."/>
            <person name="Noel B."/>
            <person name="Bento P."/>
            <person name="Da Silva C."/>
            <person name="Labadie K."/>
            <person name="Alberti A."/>
            <person name="Aury J.M."/>
            <person name="Louis A."/>
            <person name="Dehais P."/>
            <person name="Bardou P."/>
            <person name="Montfort J."/>
            <person name="Klopp C."/>
            <person name="Cabau C."/>
            <person name="Gaspin C."/>
            <person name="Thorgaard G.H."/>
            <person name="Boussaha M."/>
            <person name="Quillet E."/>
            <person name="Guyomard R."/>
            <person name="Galiana D."/>
            <person name="Bobe J."/>
            <person name="Volff J.N."/>
            <person name="Genet C."/>
            <person name="Wincker P."/>
            <person name="Jaillon O."/>
            <person name="Roest Crollius H."/>
            <person name="Guiguen Y."/>
        </authorList>
    </citation>
    <scope>NUCLEOTIDE SEQUENCE [LARGE SCALE GENOMIC DNA]</scope>
</reference>
<dbReference type="STRING" id="8022.A0A060YWJ8"/>
<dbReference type="EMBL" id="FR916201">
    <property type="protein sequence ID" value="CDQ93864.1"/>
    <property type="molecule type" value="Genomic_DNA"/>
</dbReference>
<evidence type="ECO:0000313" key="2">
    <source>
        <dbReference type="EMBL" id="CDQ93864.1"/>
    </source>
</evidence>
<dbReference type="AlphaFoldDB" id="A0A060YWJ8"/>